<feature type="transmembrane region" description="Helical" evidence="1">
    <location>
        <begin position="25"/>
        <end position="46"/>
    </location>
</feature>
<keyword evidence="3" id="KW-1185">Reference proteome</keyword>
<accession>A0A1H1AWA1</accession>
<protein>
    <submittedName>
        <fullName evidence="2">UPF0716 protein FxsA</fullName>
    </submittedName>
</protein>
<name>A0A1H1AWA1_9BACI</name>
<reference evidence="2 3" key="1">
    <citation type="submission" date="2016-10" db="EMBL/GenBank/DDBJ databases">
        <authorList>
            <person name="de Groot N.N."/>
        </authorList>
    </citation>
    <scope>NUCLEOTIDE SEQUENCE [LARGE SCALE GENOMIC DNA]</scope>
    <source>
        <strain evidence="2 3">CGMCC 1.10449</strain>
    </source>
</reference>
<dbReference type="AlphaFoldDB" id="A0A1H1AWA1"/>
<evidence type="ECO:0000313" key="2">
    <source>
        <dbReference type="EMBL" id="SDQ43932.1"/>
    </source>
</evidence>
<dbReference type="NCBIfam" id="NF008528">
    <property type="entry name" value="PRK11463.1-2"/>
    <property type="match status" value="1"/>
</dbReference>
<dbReference type="RefSeq" id="WP_092492342.1">
    <property type="nucleotide sequence ID" value="NZ_FNKD01000002.1"/>
</dbReference>
<dbReference type="Pfam" id="PF04186">
    <property type="entry name" value="FxsA"/>
    <property type="match status" value="1"/>
</dbReference>
<dbReference type="PANTHER" id="PTHR35335">
    <property type="entry name" value="UPF0716 PROTEIN FXSA"/>
    <property type="match status" value="1"/>
</dbReference>
<sequence length="129" mass="14494">MRWLLLALLILPAMEIGVFIWIGGIIGPWWVVGLILLTGVVGVTIAKNQGIDTWNRAQQSMSYGQVPAHEIVDGICIFVGAVFLFSPGFITDAVGFTLVLPFTRGPFKLMLQRFFKDRINKGKIIYRKW</sequence>
<dbReference type="PANTHER" id="PTHR35335:SF1">
    <property type="entry name" value="UPF0716 PROTEIN FXSA"/>
    <property type="match status" value="1"/>
</dbReference>
<keyword evidence="1" id="KW-1133">Transmembrane helix</keyword>
<dbReference type="Proteomes" id="UP000199444">
    <property type="component" value="Unassembled WGS sequence"/>
</dbReference>
<dbReference type="GO" id="GO:0016020">
    <property type="term" value="C:membrane"/>
    <property type="evidence" value="ECO:0007669"/>
    <property type="project" value="InterPro"/>
</dbReference>
<keyword evidence="1" id="KW-0812">Transmembrane</keyword>
<proteinExistence type="predicted"/>
<evidence type="ECO:0000313" key="3">
    <source>
        <dbReference type="Proteomes" id="UP000199444"/>
    </source>
</evidence>
<dbReference type="STRING" id="553311.SAMN05216231_1482"/>
<gene>
    <name evidence="2" type="ORF">SAMN05216231_1482</name>
</gene>
<evidence type="ECO:0000256" key="1">
    <source>
        <dbReference type="SAM" id="Phobius"/>
    </source>
</evidence>
<dbReference type="EMBL" id="FNKD01000002">
    <property type="protein sequence ID" value="SDQ43932.1"/>
    <property type="molecule type" value="Genomic_DNA"/>
</dbReference>
<dbReference type="InterPro" id="IPR007313">
    <property type="entry name" value="FxsA"/>
</dbReference>
<keyword evidence="1" id="KW-0472">Membrane</keyword>
<organism evidence="2 3">
    <name type="scientific">Virgibacillus salinus</name>
    <dbReference type="NCBI Taxonomy" id="553311"/>
    <lineage>
        <taxon>Bacteria</taxon>
        <taxon>Bacillati</taxon>
        <taxon>Bacillota</taxon>
        <taxon>Bacilli</taxon>
        <taxon>Bacillales</taxon>
        <taxon>Bacillaceae</taxon>
        <taxon>Virgibacillus</taxon>
    </lineage>
</organism>